<accession>A0ABQ3MSQ9</accession>
<evidence type="ECO:0000313" key="2">
    <source>
        <dbReference type="Proteomes" id="UP000605568"/>
    </source>
</evidence>
<protein>
    <submittedName>
        <fullName evidence="1">Uncharacterized protein</fullName>
    </submittedName>
</protein>
<organism evidence="1 2">
    <name type="scientific">Lentzea cavernae</name>
    <dbReference type="NCBI Taxonomy" id="2020703"/>
    <lineage>
        <taxon>Bacteria</taxon>
        <taxon>Bacillati</taxon>
        <taxon>Actinomycetota</taxon>
        <taxon>Actinomycetes</taxon>
        <taxon>Pseudonocardiales</taxon>
        <taxon>Pseudonocardiaceae</taxon>
        <taxon>Lentzea</taxon>
    </lineage>
</organism>
<name>A0ABQ3MSQ9_9PSEU</name>
<reference evidence="2" key="1">
    <citation type="journal article" date="2019" name="Int. J. Syst. Evol. Microbiol.">
        <title>The Global Catalogue of Microorganisms (GCM) 10K type strain sequencing project: providing services to taxonomists for standard genome sequencing and annotation.</title>
        <authorList>
            <consortium name="The Broad Institute Genomics Platform"/>
            <consortium name="The Broad Institute Genome Sequencing Center for Infectious Disease"/>
            <person name="Wu L."/>
            <person name="Ma J."/>
        </authorList>
    </citation>
    <scope>NUCLEOTIDE SEQUENCE [LARGE SCALE GENOMIC DNA]</scope>
    <source>
        <strain evidence="2">CGMCC 4.7367</strain>
    </source>
</reference>
<sequence length="159" mass="17935">MNTEEAGMVNAYVCPDGHTTWTRNGDDGTTPHVMPCPETGCDKEATSQFYKVPQETPATHEWYRPQFPANLDGPARSYAEQGGLMLRRTVPLPWTQPTNPTEARLAPDGRVAFRIHIAISVWDNESEQRWYAVDTPNGQFTVTLLTDEEVAEWAPLEMR</sequence>
<dbReference type="Proteomes" id="UP000605568">
    <property type="component" value="Unassembled WGS sequence"/>
</dbReference>
<keyword evidence="2" id="KW-1185">Reference proteome</keyword>
<comment type="caution">
    <text evidence="1">The sequence shown here is derived from an EMBL/GenBank/DDBJ whole genome shotgun (WGS) entry which is preliminary data.</text>
</comment>
<dbReference type="EMBL" id="BNAR01000018">
    <property type="protein sequence ID" value="GHH57788.1"/>
    <property type="molecule type" value="Genomic_DNA"/>
</dbReference>
<evidence type="ECO:0000313" key="1">
    <source>
        <dbReference type="EMBL" id="GHH57788.1"/>
    </source>
</evidence>
<gene>
    <name evidence="1" type="ORF">GCM10017774_78070</name>
</gene>
<proteinExistence type="predicted"/>
<dbReference type="RefSeq" id="WP_191304439.1">
    <property type="nucleotide sequence ID" value="NZ_BNAR01000018.1"/>
</dbReference>